<organism evidence="1 2">
    <name type="scientific">Rossellomorea vietnamensis</name>
    <dbReference type="NCBI Taxonomy" id="218284"/>
    <lineage>
        <taxon>Bacteria</taxon>
        <taxon>Bacillati</taxon>
        <taxon>Bacillota</taxon>
        <taxon>Bacilli</taxon>
        <taxon>Bacillales</taxon>
        <taxon>Bacillaceae</taxon>
        <taxon>Rossellomorea</taxon>
    </lineage>
</organism>
<name>A0A6I6UNX5_9BACI</name>
<gene>
    <name evidence="1" type="ORF">FHE72_04620</name>
</gene>
<dbReference type="KEGG" id="bvq:FHE72_04620"/>
<dbReference type="Proteomes" id="UP000465062">
    <property type="component" value="Chromosome"/>
</dbReference>
<dbReference type="EMBL" id="CP047394">
    <property type="protein sequence ID" value="QHE60403.1"/>
    <property type="molecule type" value="Genomic_DNA"/>
</dbReference>
<evidence type="ECO:0000313" key="1">
    <source>
        <dbReference type="EMBL" id="QHE60403.1"/>
    </source>
</evidence>
<reference evidence="1 2" key="1">
    <citation type="submission" date="2019-06" db="EMBL/GenBank/DDBJ databases">
        <title>An operon consisting of a P-type ATPase gene and a transcriptional regular gene given the different cadmium resistance in Bacillus vietamensis 151-6 and Bacillus marisflavi 151-25.</title>
        <authorList>
            <person name="Yu X."/>
        </authorList>
    </citation>
    <scope>NUCLEOTIDE SEQUENCE [LARGE SCALE GENOMIC DNA]</scope>
    <source>
        <strain evidence="1 2">151-6</strain>
    </source>
</reference>
<sequence>MLLNAATNSPVDYYFREVGKEEVKDNRYLPDYGWEFNWLYPVSHDFKVFGLVTDHNPDIVEGLIALKENPDEDFLCVDVDIIESSPQNKKFIKGVLNQERSYLNVGRVLIAFACWYSIEKGYDGYVGLTSKSSKYPFYESLGARLTYGQHFMFDDIAAERLVKIYFPGGVVWWQEPS</sequence>
<evidence type="ECO:0000313" key="2">
    <source>
        <dbReference type="Proteomes" id="UP000465062"/>
    </source>
</evidence>
<proteinExistence type="predicted"/>
<evidence type="ECO:0008006" key="3">
    <source>
        <dbReference type="Google" id="ProtNLM"/>
    </source>
</evidence>
<dbReference type="AlphaFoldDB" id="A0A6I6UNX5"/>
<protein>
    <recommendedName>
        <fullName evidence="3">N-acetyltransferase domain-containing protein</fullName>
    </recommendedName>
</protein>
<dbReference type="RefSeq" id="WP_159361380.1">
    <property type="nucleotide sequence ID" value="NZ_CP047394.1"/>
</dbReference>
<accession>A0A6I6UNX5</accession>